<gene>
    <name evidence="3" type="ORF">FHG85_01170</name>
</gene>
<evidence type="ECO:0000313" key="4">
    <source>
        <dbReference type="Proteomes" id="UP000500961"/>
    </source>
</evidence>
<dbReference type="Gene3D" id="1.25.40.10">
    <property type="entry name" value="Tetratricopeptide repeat domain"/>
    <property type="match status" value="4"/>
</dbReference>
<dbReference type="PROSITE" id="PS51257">
    <property type="entry name" value="PROKAR_LIPOPROTEIN"/>
    <property type="match status" value="1"/>
</dbReference>
<evidence type="ECO:0000256" key="1">
    <source>
        <dbReference type="PROSITE-ProRule" id="PRU00339"/>
    </source>
</evidence>
<dbReference type="SUPFAM" id="SSF48452">
    <property type="entry name" value="TPR-like"/>
    <property type="match status" value="1"/>
</dbReference>
<keyword evidence="2" id="KW-0732">Signal</keyword>
<accession>A0A7D4AVW7</accession>
<dbReference type="SMART" id="SM00028">
    <property type="entry name" value="TPR"/>
    <property type="match status" value="6"/>
</dbReference>
<feature type="repeat" description="TPR" evidence="1">
    <location>
        <begin position="326"/>
        <end position="359"/>
    </location>
</feature>
<sequence length="896" mass="104500">MINKIKLGKSYFFRLAFAITAAVLISFSCSTQKNTFVSRSFHNITSYYNYYYNAYDSYKSGIQRAENNINFNYTLPLPVLLIGESQVPGIVSSNMERTLNKCTMLLARHSITVKPKRTKNKLSPKEKEFRNLNEYVKWARRSWLLVGKAHTWKSDLTKARSSFEFVIRQFPNLPLWFEAQVWLARVAVLEGDFDDARERLNLVENNRKRPRTKSFNHLLHSTWAFFYQKSQDYEQMLPYLRKAIESAPKKTDKIRYSYILAQALQQLGKTGEAYIAFQKVLKLNPPYDMAFSARIQMISLSNKQDEDLKRELIKLSKDEKNADFLDQLYFTLGSLEKKTGNMEKAIEYFTLSARYSTSNTNQKGMSYLVLADYYFEKAQYALAQAYYDSSYNSLDDSYPEFDRIEQKARFLNSLVDNLNTIKNEDSLLRVAVMPKEERDALIKQIIAKLEAEEQRAKSMENQSRNQYLMYQQSQRYRNQNAQQEGKWYFYNQASLSYGQSEFQMKWGKRKLEDNWRRKNKRVLSIDEVTVAGTSQNQEQVQKQLSPKTPEYYLVNLPFSDSLKEQSIERIKNAMFRVAEIYEVNLSDYEEAKEAYLRIVERFPDEENAANAYYRLYRLASQFNRQDDAARFLSALTKNYPKSPYAILLSNPAYFEKLSKQQNEGETIYQKAYDFYTKGMYSDALNTIQRGMAKAKNTSLEPKYHLLMALCQAKTTDLKTFKVSLSNITSTFANTEEAQLADAMLKQIEQNELQIASGNANLDIAQTDSTTSQKQSIYTDSDGEHVFVVLVPKKANINQIKFNVISFNVDEFIEADLNVTNQPFSDFVEMIVCTGLKDKKTAIKYYNLISKRTKVFAGLNKTEYQYFVISIDNFARFIGDKSISDYLRFFKEKYKNE</sequence>
<dbReference type="AlphaFoldDB" id="A0A7D4AVW7"/>
<dbReference type="PROSITE" id="PS50005">
    <property type="entry name" value="TPR"/>
    <property type="match status" value="1"/>
</dbReference>
<feature type="chain" id="PRO_5029900477" evidence="2">
    <location>
        <begin position="22"/>
        <end position="896"/>
    </location>
</feature>
<dbReference type="Pfam" id="PF13174">
    <property type="entry name" value="TPR_6"/>
    <property type="match status" value="1"/>
</dbReference>
<evidence type="ECO:0000313" key="3">
    <source>
        <dbReference type="EMBL" id="QKG78934.1"/>
    </source>
</evidence>
<feature type="signal peptide" evidence="2">
    <location>
        <begin position="1"/>
        <end position="21"/>
    </location>
</feature>
<dbReference type="EMBL" id="CP041345">
    <property type="protein sequence ID" value="QKG78934.1"/>
    <property type="molecule type" value="Genomic_DNA"/>
</dbReference>
<protein>
    <submittedName>
        <fullName evidence="3">Tetratricopeptide repeat protein</fullName>
    </submittedName>
</protein>
<proteinExistence type="predicted"/>
<dbReference type="Pfam" id="PF13181">
    <property type="entry name" value="TPR_8"/>
    <property type="match status" value="3"/>
</dbReference>
<dbReference type="Proteomes" id="UP000500961">
    <property type="component" value="Chromosome"/>
</dbReference>
<keyword evidence="4" id="KW-1185">Reference proteome</keyword>
<dbReference type="SUPFAM" id="SSF81901">
    <property type="entry name" value="HCP-like"/>
    <property type="match status" value="1"/>
</dbReference>
<organism evidence="3 4">
    <name type="scientific">Tenuifilum thalassicum</name>
    <dbReference type="NCBI Taxonomy" id="2590900"/>
    <lineage>
        <taxon>Bacteria</taxon>
        <taxon>Pseudomonadati</taxon>
        <taxon>Bacteroidota</taxon>
        <taxon>Bacteroidia</taxon>
        <taxon>Bacteroidales</taxon>
        <taxon>Tenuifilaceae</taxon>
        <taxon>Tenuifilum</taxon>
    </lineage>
</organism>
<reference evidence="3 4" key="1">
    <citation type="submission" date="2019-07" db="EMBL/GenBank/DDBJ databases">
        <title>Thalassofilum flectens gen. nov., sp. nov., a novel moderate thermophilic anaerobe from a shallow sea hot spring in Kunashir Island (Russia), representing a new family in the order Bacteroidales, and proposal of Thalassofilacea fam. nov.</title>
        <authorList>
            <person name="Kochetkova T.V."/>
            <person name="Podosokorskaya O.A."/>
            <person name="Novikov A."/>
            <person name="Elcheninov A.G."/>
            <person name="Toshchakov S.V."/>
            <person name="Kublanov I.V."/>
        </authorList>
    </citation>
    <scope>NUCLEOTIDE SEQUENCE [LARGE SCALE GENOMIC DNA]</scope>
    <source>
        <strain evidence="3 4">38-H</strain>
    </source>
</reference>
<dbReference type="InterPro" id="IPR019734">
    <property type="entry name" value="TPR_rpt"/>
</dbReference>
<dbReference type="InterPro" id="IPR011990">
    <property type="entry name" value="TPR-like_helical_dom_sf"/>
</dbReference>
<keyword evidence="1" id="KW-0802">TPR repeat</keyword>
<evidence type="ECO:0000256" key="2">
    <source>
        <dbReference type="SAM" id="SignalP"/>
    </source>
</evidence>
<name>A0A7D4AVW7_9BACT</name>
<dbReference type="KEGG" id="ttz:FHG85_01170"/>